<comment type="caution">
    <text evidence="10">The sequence shown here is derived from an EMBL/GenBank/DDBJ whole genome shotgun (WGS) entry which is preliminary data.</text>
</comment>
<evidence type="ECO:0000256" key="3">
    <source>
        <dbReference type="ARBA" id="ARBA00022478"/>
    </source>
</evidence>
<evidence type="ECO:0000313" key="12">
    <source>
        <dbReference type="Proteomes" id="UP000235388"/>
    </source>
</evidence>
<feature type="coiled-coil region" evidence="7">
    <location>
        <begin position="150"/>
        <end position="177"/>
    </location>
</feature>
<dbReference type="InterPro" id="IPR022905">
    <property type="entry name" value="Rpo11-like"/>
</dbReference>
<dbReference type="PANTHER" id="PTHR13946:SF28">
    <property type="entry name" value="DNA-DIRECTED RNA POLYMERASES I AND III SUBUNIT RPAC2"/>
    <property type="match status" value="1"/>
</dbReference>
<dbReference type="GO" id="GO:0006362">
    <property type="term" value="P:transcription elongation by RNA polymerase I"/>
    <property type="evidence" value="ECO:0007669"/>
    <property type="project" value="TreeGrafter"/>
</dbReference>
<dbReference type="FunFam" id="3.30.1360.10:FF:000006">
    <property type="entry name" value="DNA-directed RNA polymerases I and III subunit RPAC2"/>
    <property type="match status" value="1"/>
</dbReference>
<dbReference type="GO" id="GO:0055029">
    <property type="term" value="C:nuclear DNA-directed RNA polymerase complex"/>
    <property type="evidence" value="ECO:0007669"/>
    <property type="project" value="UniProtKB-ARBA"/>
</dbReference>
<keyword evidence="5" id="KW-0539">Nucleus</keyword>
<dbReference type="Proteomes" id="UP000235392">
    <property type="component" value="Unassembled WGS sequence"/>
</dbReference>
<evidence type="ECO:0000313" key="13">
    <source>
        <dbReference type="Proteomes" id="UP000235392"/>
    </source>
</evidence>
<evidence type="ECO:0000256" key="7">
    <source>
        <dbReference type="SAM" id="Coils"/>
    </source>
</evidence>
<dbReference type="Gene3D" id="3.30.1360.10">
    <property type="entry name" value="RNA polymerase, RBP11-like subunit"/>
    <property type="match status" value="1"/>
</dbReference>
<evidence type="ECO:0000256" key="5">
    <source>
        <dbReference type="ARBA" id="ARBA00023242"/>
    </source>
</evidence>
<evidence type="ECO:0000313" key="10">
    <source>
        <dbReference type="EMBL" id="PLW30980.1"/>
    </source>
</evidence>
<dbReference type="InterPro" id="IPR036603">
    <property type="entry name" value="RBP11-like"/>
</dbReference>
<dbReference type="SUPFAM" id="SSF55257">
    <property type="entry name" value="RBP11-like subunits of RNA polymerase"/>
    <property type="match status" value="1"/>
</dbReference>
<comment type="subcellular location">
    <subcellularLocation>
        <location evidence="1">Nucleus</location>
    </subcellularLocation>
</comment>
<dbReference type="GO" id="GO:0006383">
    <property type="term" value="P:transcription by RNA polymerase III"/>
    <property type="evidence" value="ECO:0007669"/>
    <property type="project" value="TreeGrafter"/>
</dbReference>
<dbReference type="PANTHER" id="PTHR13946">
    <property type="entry name" value="DNA-DIRECTED RNA POLYMERASE I,II,III"/>
    <property type="match status" value="1"/>
</dbReference>
<dbReference type="InterPro" id="IPR009025">
    <property type="entry name" value="RBP11-like_dimer"/>
</dbReference>
<dbReference type="CDD" id="cd07029">
    <property type="entry name" value="RNAP_I_III_AC19"/>
    <property type="match status" value="1"/>
</dbReference>
<keyword evidence="3" id="KW-0240">DNA-directed RNA polymerase</keyword>
<keyword evidence="4" id="KW-0804">Transcription</keyword>
<evidence type="ECO:0000256" key="4">
    <source>
        <dbReference type="ARBA" id="ARBA00023163"/>
    </source>
</evidence>
<keyword evidence="12" id="KW-1185">Reference proteome</keyword>
<accession>A0A2N5TZQ2</accession>
<dbReference type="InterPro" id="IPR008193">
    <property type="entry name" value="RNA_pol_Rpb11_13-16kDa_CS"/>
</dbReference>
<sequence length="215" mass="24360">MASRRYDPGSAPPWLSAKPPGRAASGILKSSCTLWTLESVVDLTNFITSTTQHQRSYESKSIMDIDPTHPTVDPTDEPAVVDPDKVTILPGEKHDAMTFSLKEEDHTLGNSLRYIIMKNPDVEFCGYSLPHPSEPKLHLRIQMYDNKSAMDALAKGLDDLEQLVRVLSERYRAELERGKFERFEEPTCEERLADIKRRKYPHLLVDSQGDISMNS</sequence>
<evidence type="ECO:0000256" key="2">
    <source>
        <dbReference type="ARBA" id="ARBA00022079"/>
    </source>
</evidence>
<dbReference type="STRING" id="200324.A0A2N5TZQ2"/>
<keyword evidence="7" id="KW-0175">Coiled coil</keyword>
<dbReference type="InterPro" id="IPR033898">
    <property type="entry name" value="RNAP_AC19"/>
</dbReference>
<dbReference type="OrthoDB" id="510325at2759"/>
<dbReference type="GO" id="GO:0005736">
    <property type="term" value="C:RNA polymerase I complex"/>
    <property type="evidence" value="ECO:0007669"/>
    <property type="project" value="TreeGrafter"/>
</dbReference>
<evidence type="ECO:0000256" key="1">
    <source>
        <dbReference type="ARBA" id="ARBA00004123"/>
    </source>
</evidence>
<evidence type="ECO:0000313" key="11">
    <source>
        <dbReference type="EMBL" id="PLW47655.1"/>
    </source>
</evidence>
<dbReference type="EMBL" id="PGCJ01000360">
    <property type="protein sequence ID" value="PLW30980.1"/>
    <property type="molecule type" value="Genomic_DNA"/>
</dbReference>
<reference evidence="12 13" key="1">
    <citation type="submission" date="2017-11" db="EMBL/GenBank/DDBJ databases">
        <title>De novo assembly and phasing of dikaryotic genomes from two isolates of Puccinia coronata f. sp. avenae, the causal agent of oat crown rust.</title>
        <authorList>
            <person name="Miller M.E."/>
            <person name="Zhang Y."/>
            <person name="Omidvar V."/>
            <person name="Sperschneider J."/>
            <person name="Schwessinger B."/>
            <person name="Raley C."/>
            <person name="Palmer J.M."/>
            <person name="Garnica D."/>
            <person name="Upadhyaya N."/>
            <person name="Rathjen J."/>
            <person name="Taylor J.M."/>
            <person name="Park R.F."/>
            <person name="Dodds P.N."/>
            <person name="Hirsch C.D."/>
            <person name="Kianian S.F."/>
            <person name="Figueroa M."/>
        </authorList>
    </citation>
    <scope>NUCLEOTIDE SEQUENCE [LARGE SCALE GENOMIC DNA]</scope>
    <source>
        <strain evidence="10">12NC29</strain>
        <strain evidence="11">12SD80</strain>
    </source>
</reference>
<dbReference type="Proteomes" id="UP000235388">
    <property type="component" value="Unassembled WGS sequence"/>
</dbReference>
<feature type="domain" description="DNA-directed RNA polymerase RBP11-like dimerisation" evidence="9">
    <location>
        <begin position="96"/>
        <end position="169"/>
    </location>
</feature>
<gene>
    <name evidence="10" type="ORF">PCANC_20690</name>
    <name evidence="11" type="ORF">PCASD_04129</name>
</gene>
<dbReference type="GO" id="GO:0003677">
    <property type="term" value="F:DNA binding"/>
    <property type="evidence" value="ECO:0007669"/>
    <property type="project" value="InterPro"/>
</dbReference>
<evidence type="ECO:0000259" key="9">
    <source>
        <dbReference type="Pfam" id="PF13656"/>
    </source>
</evidence>
<dbReference type="AlphaFoldDB" id="A0A2N5TZQ2"/>
<organism evidence="10 12">
    <name type="scientific">Puccinia coronata f. sp. avenae</name>
    <dbReference type="NCBI Taxonomy" id="200324"/>
    <lineage>
        <taxon>Eukaryota</taxon>
        <taxon>Fungi</taxon>
        <taxon>Dikarya</taxon>
        <taxon>Basidiomycota</taxon>
        <taxon>Pucciniomycotina</taxon>
        <taxon>Pucciniomycetes</taxon>
        <taxon>Pucciniales</taxon>
        <taxon>Pucciniaceae</taxon>
        <taxon>Puccinia</taxon>
    </lineage>
</organism>
<evidence type="ECO:0000256" key="6">
    <source>
        <dbReference type="ARBA" id="ARBA00025751"/>
    </source>
</evidence>
<dbReference type="Pfam" id="PF13656">
    <property type="entry name" value="RNA_pol_L_2"/>
    <property type="match status" value="1"/>
</dbReference>
<proteinExistence type="inferred from homology"/>
<dbReference type="GO" id="GO:0005666">
    <property type="term" value="C:RNA polymerase III complex"/>
    <property type="evidence" value="ECO:0007669"/>
    <property type="project" value="TreeGrafter"/>
</dbReference>
<comment type="similarity">
    <text evidence="6">Belongs to the archaeal Rpo11/eukaryotic RPB11/RPC19 RNA polymerase subunit family.</text>
</comment>
<dbReference type="EMBL" id="PGCI01000029">
    <property type="protein sequence ID" value="PLW47655.1"/>
    <property type="molecule type" value="Genomic_DNA"/>
</dbReference>
<feature type="region of interest" description="Disordered" evidence="8">
    <location>
        <begin position="1"/>
        <end position="21"/>
    </location>
</feature>
<dbReference type="GO" id="GO:0046983">
    <property type="term" value="F:protein dimerization activity"/>
    <property type="evidence" value="ECO:0007669"/>
    <property type="project" value="InterPro"/>
</dbReference>
<dbReference type="HAMAP" id="MF_00261">
    <property type="entry name" value="RNApol_arch_Rpo11"/>
    <property type="match status" value="1"/>
</dbReference>
<evidence type="ECO:0000256" key="8">
    <source>
        <dbReference type="SAM" id="MobiDB-lite"/>
    </source>
</evidence>
<protein>
    <recommendedName>
        <fullName evidence="2">DNA-directed RNA polymerases I and III subunit RPAC2</fullName>
    </recommendedName>
</protein>
<dbReference type="GO" id="GO:0003899">
    <property type="term" value="F:DNA-directed RNA polymerase activity"/>
    <property type="evidence" value="ECO:0007669"/>
    <property type="project" value="InterPro"/>
</dbReference>
<name>A0A2N5TZQ2_9BASI</name>
<dbReference type="PROSITE" id="PS01154">
    <property type="entry name" value="RNA_POL_L_13KD"/>
    <property type="match status" value="1"/>
</dbReference>